<dbReference type="Proteomes" id="UP000196052">
    <property type="component" value="Unassembled WGS sequence"/>
</dbReference>
<proteinExistence type="predicted"/>
<evidence type="ECO:0000313" key="4">
    <source>
        <dbReference type="Proteomes" id="UP000196052"/>
    </source>
</evidence>
<dbReference type="RefSeq" id="WP_088122845.1">
    <property type="nucleotide sequence ID" value="NZ_FMBE01000013.1"/>
</dbReference>
<reference evidence="2 5" key="3">
    <citation type="submission" date="2017-09" db="EMBL/GenBank/DDBJ databases">
        <title>Large-scale bioinformatics analysis of Bacillus genomes uncovers conserved roles of natural products in bacterial physiology.</title>
        <authorList>
            <consortium name="Agbiome Team Llc"/>
            <person name="Bleich R.M."/>
            <person name="Grubbs K.J."/>
            <person name="Santa Maria K.C."/>
            <person name="Allen S.E."/>
            <person name="Farag S."/>
            <person name="Shank E.A."/>
            <person name="Bowers A."/>
        </authorList>
    </citation>
    <scope>NUCLEOTIDE SEQUENCE [LARGE SCALE GENOMIC DNA]</scope>
    <source>
        <strain evidence="2 5">AFS044295</strain>
    </source>
</reference>
<accession>A0A1C4ERK7</accession>
<sequence>MNEVDVLRVANGMLAEKLVATETENAVLKAQLILLQKGAANENGNVSAGPVQPEYAENNHSEGE</sequence>
<name>A0A1C4ERK7_9BACI</name>
<dbReference type="Proteomes" id="UP000223364">
    <property type="component" value="Unassembled WGS sequence"/>
</dbReference>
<organism evidence="3 4">
    <name type="scientific">Bacillus wiedmannii</name>
    <dbReference type="NCBI Taxonomy" id="1890302"/>
    <lineage>
        <taxon>Bacteria</taxon>
        <taxon>Bacillati</taxon>
        <taxon>Bacillota</taxon>
        <taxon>Bacilli</taxon>
        <taxon>Bacillales</taxon>
        <taxon>Bacillaceae</taxon>
        <taxon>Bacillus</taxon>
        <taxon>Bacillus cereus group</taxon>
    </lineage>
</organism>
<evidence type="ECO:0000313" key="3">
    <source>
        <dbReference type="EMBL" id="SCC46255.1"/>
    </source>
</evidence>
<protein>
    <submittedName>
        <fullName evidence="3">Uncharacterized protein</fullName>
    </submittedName>
</protein>
<evidence type="ECO:0000313" key="2">
    <source>
        <dbReference type="EMBL" id="PHD57664.1"/>
    </source>
</evidence>
<reference evidence="3" key="2">
    <citation type="submission" date="2016-08" db="EMBL/GenBank/DDBJ databases">
        <authorList>
            <person name="Seilhamer J.J."/>
        </authorList>
    </citation>
    <scope>NUCLEOTIDE SEQUENCE [LARGE SCALE GENOMIC DNA]</scope>
    <source>
        <strain evidence="3">INRA Bc05-F1</strain>
    </source>
</reference>
<evidence type="ECO:0000256" key="1">
    <source>
        <dbReference type="SAM" id="MobiDB-lite"/>
    </source>
</evidence>
<dbReference type="EMBL" id="NUSP01000024">
    <property type="protein sequence ID" value="PHD57664.1"/>
    <property type="molecule type" value="Genomic_DNA"/>
</dbReference>
<accession>A0A2C4PG47</accession>
<reference evidence="4" key="1">
    <citation type="submission" date="2016-08" db="EMBL/GenBank/DDBJ databases">
        <authorList>
            <person name="Loux V."/>
            <person name="Rue O."/>
        </authorList>
    </citation>
    <scope>NUCLEOTIDE SEQUENCE [LARGE SCALE GENOMIC DNA]</scope>
    <source>
        <strain evidence="4">INRA Bc05-F1</strain>
    </source>
</reference>
<evidence type="ECO:0000313" key="5">
    <source>
        <dbReference type="Proteomes" id="UP000223364"/>
    </source>
</evidence>
<feature type="region of interest" description="Disordered" evidence="1">
    <location>
        <begin position="42"/>
        <end position="64"/>
    </location>
</feature>
<gene>
    <name evidence="3" type="ORF">BC05F1_03840</name>
    <name evidence="2" type="ORF">COF57_22590</name>
</gene>
<dbReference type="AlphaFoldDB" id="A0A1C4ERK7"/>
<dbReference type="EMBL" id="FMBE01000013">
    <property type="protein sequence ID" value="SCC46255.1"/>
    <property type="molecule type" value="Genomic_DNA"/>
</dbReference>